<protein>
    <recommendedName>
        <fullName evidence="5">Flagellar hook-associated protein 2</fullName>
        <shortName evidence="5">HAP2</shortName>
    </recommendedName>
    <alternativeName>
        <fullName evidence="5">Flagellar cap protein</fullName>
    </alternativeName>
</protein>
<keyword evidence="8" id="KW-0966">Cell projection</keyword>
<comment type="caution">
    <text evidence="8">The sequence shown here is derived from an EMBL/GenBank/DDBJ whole genome shotgun (WGS) entry which is preliminary data.</text>
</comment>
<organism evidence="8 9">
    <name type="scientific">Dyella soli</name>
    <dbReference type="NCBI Taxonomy" id="522319"/>
    <lineage>
        <taxon>Bacteria</taxon>
        <taxon>Pseudomonadati</taxon>
        <taxon>Pseudomonadota</taxon>
        <taxon>Gammaproteobacteria</taxon>
        <taxon>Lysobacterales</taxon>
        <taxon>Rhodanobacteraceae</taxon>
        <taxon>Dyella</taxon>
    </lineage>
</organism>
<sequence length="469" mass="47301">MAITVNSTSSNTGTLSAAGVGSGLDVNTLVSQLVAAKKTPLQNQIDSQKSTAQTQLSGIGQVSAALTALQSALSALTTGTAFAGHTVSTGDKTIVTATAAAAATGKAGAVNGSYNIKVTQLATAMKASSGAFTDANTKVGTGTLTISAGGKTMNVDIDSSVNSLASIRDKINKASDNPGVTATIVTGTDGAHLVLRSTKTGEDNGFTVSSSGGDGGLAALNYDPAATDGNGLSIVDKPLNAQYTIDGMDGSSDSNSVTAIDGLTISLLTTGSTTVNVTSDMSSATSAVNTFVTAYNSFATLYKNLTAYDKTSGSAGALIGDATLNSIKSTLTGILSGPANGTSLSQLGVAFQLDGTLKVDNDKLTAALGSDGDKVKSLFGGDKGLGAALKAPLNSWVGPTGILVTRTSNLNKQITSLADQQTDLDNRMDALTKRYTQQFTALDTMLTKLNNTSSYLTQQFDAMSNANKK</sequence>
<evidence type="ECO:0000259" key="6">
    <source>
        <dbReference type="Pfam" id="PF02465"/>
    </source>
</evidence>
<feature type="domain" description="Flagellar hook-associated protein 2 C-terminal" evidence="7">
    <location>
        <begin position="240"/>
        <end position="451"/>
    </location>
</feature>
<proteinExistence type="inferred from homology"/>
<dbReference type="GO" id="GO:0009424">
    <property type="term" value="C:bacterial-type flagellum hook"/>
    <property type="evidence" value="ECO:0007669"/>
    <property type="project" value="UniProtKB-UniRule"/>
</dbReference>
<dbReference type="InterPro" id="IPR040026">
    <property type="entry name" value="FliD"/>
</dbReference>
<dbReference type="PANTHER" id="PTHR30288:SF0">
    <property type="entry name" value="FLAGELLAR HOOK-ASSOCIATED PROTEIN 2"/>
    <property type="match status" value="1"/>
</dbReference>
<keyword evidence="9" id="KW-1185">Reference proteome</keyword>
<evidence type="ECO:0000259" key="7">
    <source>
        <dbReference type="Pfam" id="PF07195"/>
    </source>
</evidence>
<dbReference type="GO" id="GO:0071973">
    <property type="term" value="P:bacterial-type flagellum-dependent cell motility"/>
    <property type="evidence" value="ECO:0007669"/>
    <property type="project" value="TreeGrafter"/>
</dbReference>
<accession>A0A4R0YJY8</accession>
<comment type="subcellular location">
    <subcellularLocation>
        <location evidence="5">Secreted</location>
    </subcellularLocation>
    <subcellularLocation>
        <location evidence="5">Bacterial flagellum</location>
    </subcellularLocation>
</comment>
<dbReference type="InterPro" id="IPR010809">
    <property type="entry name" value="FliD_C"/>
</dbReference>
<dbReference type="AlphaFoldDB" id="A0A4R0YJY8"/>
<gene>
    <name evidence="8" type="ORF">EZM97_23850</name>
</gene>
<dbReference type="GO" id="GO:0009421">
    <property type="term" value="C:bacterial-type flagellum filament cap"/>
    <property type="evidence" value="ECO:0007669"/>
    <property type="project" value="InterPro"/>
</dbReference>
<comment type="function">
    <text evidence="5">Required for morphogenesis and for the elongation of the flagellar filament by facilitating polymerization of the flagellin monomers at the tip of growing filament. Forms a capping structure, which prevents flagellin subunits (transported through the central channel of the flagellum) from leaking out without polymerization at the distal end.</text>
</comment>
<keyword evidence="3" id="KW-0175">Coiled coil</keyword>
<reference evidence="8 9" key="1">
    <citation type="submission" date="2019-02" db="EMBL/GenBank/DDBJ databases">
        <title>Dyella amyloliquefaciens sp. nov., isolated from forest soil.</title>
        <authorList>
            <person name="Gao Z.-H."/>
            <person name="Qiu L.-H."/>
        </authorList>
    </citation>
    <scope>NUCLEOTIDE SEQUENCE [LARGE SCALE GENOMIC DNA]</scope>
    <source>
        <strain evidence="8 9">KACC 12747</strain>
    </source>
</reference>
<dbReference type="InterPro" id="IPR003481">
    <property type="entry name" value="FliD_N"/>
</dbReference>
<evidence type="ECO:0000313" key="8">
    <source>
        <dbReference type="EMBL" id="TCI07718.1"/>
    </source>
</evidence>
<dbReference type="Pfam" id="PF07196">
    <property type="entry name" value="Flagellin_IN"/>
    <property type="match status" value="1"/>
</dbReference>
<evidence type="ECO:0000256" key="2">
    <source>
        <dbReference type="ARBA" id="ARBA00011255"/>
    </source>
</evidence>
<dbReference type="Pfam" id="PF02465">
    <property type="entry name" value="FliD_N"/>
    <property type="match status" value="1"/>
</dbReference>
<dbReference type="PANTHER" id="PTHR30288">
    <property type="entry name" value="FLAGELLAR CAP/ASSEMBLY PROTEIN FLID"/>
    <property type="match status" value="1"/>
</dbReference>
<dbReference type="GO" id="GO:0007155">
    <property type="term" value="P:cell adhesion"/>
    <property type="evidence" value="ECO:0007669"/>
    <property type="project" value="InterPro"/>
</dbReference>
<evidence type="ECO:0000256" key="1">
    <source>
        <dbReference type="ARBA" id="ARBA00009764"/>
    </source>
</evidence>
<dbReference type="RefSeq" id="WP_131152340.1">
    <property type="nucleotide sequence ID" value="NZ_SJTG01000004.1"/>
</dbReference>
<keyword evidence="8" id="KW-0282">Flagellum</keyword>
<name>A0A4R0YJY8_9GAMM</name>
<evidence type="ECO:0000313" key="9">
    <source>
        <dbReference type="Proteomes" id="UP000291822"/>
    </source>
</evidence>
<dbReference type="InterPro" id="IPR010810">
    <property type="entry name" value="Flagellin_hook_IN_motif"/>
</dbReference>
<evidence type="ECO:0000256" key="5">
    <source>
        <dbReference type="RuleBase" id="RU362066"/>
    </source>
</evidence>
<dbReference type="EMBL" id="SJTG01000004">
    <property type="protein sequence ID" value="TCI07718.1"/>
    <property type="molecule type" value="Genomic_DNA"/>
</dbReference>
<dbReference type="Pfam" id="PF07195">
    <property type="entry name" value="FliD_C"/>
    <property type="match status" value="1"/>
</dbReference>
<keyword evidence="5" id="KW-0964">Secreted</keyword>
<feature type="domain" description="Flagellar hook-associated protein 2 N-terminal" evidence="6">
    <location>
        <begin position="22"/>
        <end position="124"/>
    </location>
</feature>
<evidence type="ECO:0000256" key="3">
    <source>
        <dbReference type="ARBA" id="ARBA00023054"/>
    </source>
</evidence>
<comment type="similarity">
    <text evidence="1 5">Belongs to the FliD family.</text>
</comment>
<evidence type="ECO:0000256" key="4">
    <source>
        <dbReference type="ARBA" id="ARBA00023143"/>
    </source>
</evidence>
<keyword evidence="8" id="KW-0969">Cilium</keyword>
<dbReference type="Proteomes" id="UP000291822">
    <property type="component" value="Unassembled WGS sequence"/>
</dbReference>
<keyword evidence="4 5" id="KW-0975">Bacterial flagellum</keyword>
<comment type="subunit">
    <text evidence="2 5">Homopentamer.</text>
</comment>
<dbReference type="GO" id="GO:0005576">
    <property type="term" value="C:extracellular region"/>
    <property type="evidence" value="ECO:0007669"/>
    <property type="project" value="UniProtKB-SubCell"/>
</dbReference>